<dbReference type="AlphaFoldDB" id="A0A1D7TXT6"/>
<accession>A0A1D7TXT6</accession>
<organism evidence="1 2">
    <name type="scientific">Bosea vaviloviae</name>
    <dbReference type="NCBI Taxonomy" id="1526658"/>
    <lineage>
        <taxon>Bacteria</taxon>
        <taxon>Pseudomonadati</taxon>
        <taxon>Pseudomonadota</taxon>
        <taxon>Alphaproteobacteria</taxon>
        <taxon>Hyphomicrobiales</taxon>
        <taxon>Boseaceae</taxon>
        <taxon>Bosea</taxon>
    </lineage>
</organism>
<dbReference type="KEGG" id="bvv:BHK69_05070"/>
<dbReference type="OrthoDB" id="9799670at2"/>
<name>A0A1D7TXT6_9HYPH</name>
<sequence length="65" mass="7154">MKTRYDPEADALYLRFAETPVSESEEVRPGIVFDFDAEGRIVAVEILDASEHLANGADLRTLTAA</sequence>
<protein>
    <submittedName>
        <fullName evidence="1">DUF2283 domain-containing protein</fullName>
    </submittedName>
</protein>
<dbReference type="InterPro" id="IPR019270">
    <property type="entry name" value="DUF2283"/>
</dbReference>
<gene>
    <name evidence="1" type="ORF">BHK69_05070</name>
</gene>
<dbReference type="Proteomes" id="UP000094969">
    <property type="component" value="Chromosome"/>
</dbReference>
<proteinExistence type="predicted"/>
<dbReference type="PANTHER" id="PTHR37029">
    <property type="entry name" value="SSR1768 PROTEIN"/>
    <property type="match status" value="1"/>
</dbReference>
<keyword evidence="2" id="KW-1185">Reference proteome</keyword>
<dbReference type="STRING" id="1526658.BHK69_05070"/>
<dbReference type="PANTHER" id="PTHR37029:SF1">
    <property type="entry name" value="SSR1768 PROTEIN"/>
    <property type="match status" value="1"/>
</dbReference>
<dbReference type="Pfam" id="PF10049">
    <property type="entry name" value="DUF2283"/>
    <property type="match status" value="1"/>
</dbReference>
<reference evidence="1 2" key="1">
    <citation type="journal article" date="2015" name="Antonie Van Leeuwenhoek">
        <title>Bosea vaviloviae sp. nov., a new species of slow-growing rhizobia isolated from nodules of the relict species Vavilovia formosa (Stev.) Fed.</title>
        <authorList>
            <person name="Safronova V.I."/>
            <person name="Kuznetsova I.G."/>
            <person name="Sazanova A.L."/>
            <person name="Kimeklis A.K."/>
            <person name="Belimov A.A."/>
            <person name="Andronov E.E."/>
            <person name="Pinaev A.G."/>
            <person name="Chizhevskaya E.P."/>
            <person name="Pukhaev A.R."/>
            <person name="Popov K.P."/>
            <person name="Willems A."/>
            <person name="Tikhonovich I.A."/>
        </authorList>
    </citation>
    <scope>NUCLEOTIDE SEQUENCE [LARGE SCALE GENOMIC DNA]</scope>
    <source>
        <strain evidence="1 2">Vaf18</strain>
    </source>
</reference>
<dbReference type="EMBL" id="CP017147">
    <property type="protein sequence ID" value="AOO79934.1"/>
    <property type="molecule type" value="Genomic_DNA"/>
</dbReference>
<dbReference type="RefSeq" id="WP_069689156.1">
    <property type="nucleotide sequence ID" value="NZ_CP017147.1"/>
</dbReference>
<evidence type="ECO:0000313" key="1">
    <source>
        <dbReference type="EMBL" id="AOO79934.1"/>
    </source>
</evidence>
<evidence type="ECO:0000313" key="2">
    <source>
        <dbReference type="Proteomes" id="UP000094969"/>
    </source>
</evidence>